<keyword evidence="1" id="KW-0805">Transcription regulation</keyword>
<evidence type="ECO:0000256" key="1">
    <source>
        <dbReference type="ARBA" id="ARBA00023015"/>
    </source>
</evidence>
<dbReference type="GO" id="GO:0003700">
    <property type="term" value="F:DNA-binding transcription factor activity"/>
    <property type="evidence" value="ECO:0007669"/>
    <property type="project" value="InterPro"/>
</dbReference>
<dbReference type="PANTHER" id="PTHR35790">
    <property type="entry name" value="HTH-TYPE TRANSCRIPTIONAL REGULATOR PCHR"/>
    <property type="match status" value="1"/>
</dbReference>
<dbReference type="InterPro" id="IPR000835">
    <property type="entry name" value="HTH_MarR-typ"/>
</dbReference>
<dbReference type="KEGG" id="lpk:LACPI_0235"/>
<dbReference type="PROSITE" id="PS50995">
    <property type="entry name" value="HTH_MARR_2"/>
    <property type="match status" value="1"/>
</dbReference>
<dbReference type="HOGENOM" id="CLU_142321_1_0_9"/>
<dbReference type="InterPro" id="IPR047894">
    <property type="entry name" value="AdcR-like"/>
</dbReference>
<dbReference type="EMBL" id="LN774769">
    <property type="protein sequence ID" value="CEN27435.1"/>
    <property type="molecule type" value="Genomic_DNA"/>
</dbReference>
<reference evidence="6" key="1">
    <citation type="submission" date="2015-01" db="EMBL/GenBank/DDBJ databases">
        <authorList>
            <person name="Andreevskaya M."/>
        </authorList>
    </citation>
    <scope>NUCLEOTIDE SEQUENCE [LARGE SCALE GENOMIC DNA]</scope>
    <source>
        <strain evidence="6">MKFS47</strain>
    </source>
</reference>
<dbReference type="RefSeq" id="WP_047914719.1">
    <property type="nucleotide sequence ID" value="NZ_LN774769.1"/>
</dbReference>
<dbReference type="InterPro" id="IPR036388">
    <property type="entry name" value="WH-like_DNA-bd_sf"/>
</dbReference>
<organism evidence="5 6">
    <name type="scientific">Pseudolactococcus piscium MKFS47</name>
    <dbReference type="NCBI Taxonomy" id="297352"/>
    <lineage>
        <taxon>Bacteria</taxon>
        <taxon>Bacillati</taxon>
        <taxon>Bacillota</taxon>
        <taxon>Bacilli</taxon>
        <taxon>Lactobacillales</taxon>
        <taxon>Streptococcaceae</taxon>
        <taxon>Pseudolactococcus</taxon>
    </lineage>
</organism>
<dbReference type="AlphaFoldDB" id="A0A0D6DVA5"/>
<evidence type="ECO:0000256" key="2">
    <source>
        <dbReference type="ARBA" id="ARBA00023125"/>
    </source>
</evidence>
<dbReference type="GO" id="GO:0008270">
    <property type="term" value="F:zinc ion binding"/>
    <property type="evidence" value="ECO:0007669"/>
    <property type="project" value="InterPro"/>
</dbReference>
<dbReference type="InterPro" id="IPR052067">
    <property type="entry name" value="Metal_resp_HTH_trans_reg"/>
</dbReference>
<proteinExistence type="predicted"/>
<dbReference type="InterPro" id="IPR012318">
    <property type="entry name" value="HTH_CRP"/>
</dbReference>
<name>A0A0D6DVA5_9LACT</name>
<keyword evidence="2" id="KW-0238">DNA-binding</keyword>
<dbReference type="InterPro" id="IPR036390">
    <property type="entry name" value="WH_DNA-bd_sf"/>
</dbReference>
<evidence type="ECO:0000259" key="4">
    <source>
        <dbReference type="PROSITE" id="PS50995"/>
    </source>
</evidence>
<dbReference type="Proteomes" id="UP000033166">
    <property type="component" value="Chromosome I"/>
</dbReference>
<accession>A0A0D6DVA5</accession>
<evidence type="ECO:0000313" key="5">
    <source>
        <dbReference type="EMBL" id="CEN27435.1"/>
    </source>
</evidence>
<dbReference type="STRING" id="1364.LP2241_10213"/>
<dbReference type="InterPro" id="IPR011991">
    <property type="entry name" value="ArsR-like_HTH"/>
</dbReference>
<gene>
    <name evidence="5" type="primary">adcR</name>
    <name evidence="5" type="ORF">LACPI_0235</name>
</gene>
<evidence type="ECO:0000313" key="6">
    <source>
        <dbReference type="Proteomes" id="UP000033166"/>
    </source>
</evidence>
<dbReference type="NCBIfam" id="NF038251">
    <property type="entry name" value="AdcR_fam_Zn_TF"/>
    <property type="match status" value="1"/>
</dbReference>
<feature type="domain" description="HTH marR-type" evidence="4">
    <location>
        <begin position="12"/>
        <end position="147"/>
    </location>
</feature>
<dbReference type="PANTHER" id="PTHR35790:SF4">
    <property type="entry name" value="HTH-TYPE TRANSCRIPTIONAL REGULATOR PCHR"/>
    <property type="match status" value="1"/>
</dbReference>
<dbReference type="Gene3D" id="6.10.140.1680">
    <property type="match status" value="1"/>
</dbReference>
<protein>
    <submittedName>
        <fullName evidence="5">Zinc transport operon repressor AdcR</fullName>
    </submittedName>
</protein>
<keyword evidence="3" id="KW-0804">Transcription</keyword>
<dbReference type="Pfam" id="PF01047">
    <property type="entry name" value="MarR"/>
    <property type="match status" value="1"/>
</dbReference>
<dbReference type="Gene3D" id="1.10.10.10">
    <property type="entry name" value="Winged helix-like DNA-binding domain superfamily/Winged helix DNA-binding domain"/>
    <property type="match status" value="1"/>
</dbReference>
<dbReference type="GO" id="GO:0003677">
    <property type="term" value="F:DNA binding"/>
    <property type="evidence" value="ECO:0007669"/>
    <property type="project" value="UniProtKB-KW"/>
</dbReference>
<dbReference type="SUPFAM" id="SSF46785">
    <property type="entry name" value="Winged helix' DNA-binding domain"/>
    <property type="match status" value="1"/>
</dbReference>
<dbReference type="SMART" id="SM00347">
    <property type="entry name" value="HTH_MARR"/>
    <property type="match status" value="1"/>
</dbReference>
<dbReference type="Gene3D" id="6.10.250.2360">
    <property type="match status" value="1"/>
</dbReference>
<dbReference type="SMART" id="SM00419">
    <property type="entry name" value="HTH_CRP"/>
    <property type="match status" value="1"/>
</dbReference>
<sequence length="149" mass="16797">MENNKQALSQKIDLFFTKIMQLAENKQEVLLGKCESGAGLTNTQEHILMLLLQDELTNAELADMLNVSPAAVTKALKKLQQLSLVCSEKSASDARIVLWHLSEEGRPIAKEHGHHHQATLATYSEVVSEFSDKEQETIMSFLEKMERKF</sequence>
<evidence type="ECO:0000256" key="3">
    <source>
        <dbReference type="ARBA" id="ARBA00023163"/>
    </source>
</evidence>
<dbReference type="CDD" id="cd00090">
    <property type="entry name" value="HTH_ARSR"/>
    <property type="match status" value="1"/>
</dbReference>